<dbReference type="PANTHER" id="PTHR23534:SF1">
    <property type="entry name" value="MAJOR FACILITATOR SUPERFAMILY PROTEIN"/>
    <property type="match status" value="1"/>
</dbReference>
<dbReference type="GO" id="GO:0022857">
    <property type="term" value="F:transmembrane transporter activity"/>
    <property type="evidence" value="ECO:0007669"/>
    <property type="project" value="InterPro"/>
</dbReference>
<evidence type="ECO:0000313" key="8">
    <source>
        <dbReference type="Proteomes" id="UP000305792"/>
    </source>
</evidence>
<feature type="transmembrane region" description="Helical" evidence="5">
    <location>
        <begin position="348"/>
        <end position="369"/>
    </location>
</feature>
<feature type="transmembrane region" description="Helical" evidence="5">
    <location>
        <begin position="375"/>
        <end position="393"/>
    </location>
</feature>
<comment type="subcellular location">
    <subcellularLocation>
        <location evidence="1">Cell membrane</location>
        <topology evidence="1">Multi-pass membrane protein</topology>
    </subcellularLocation>
</comment>
<feature type="transmembrane region" description="Helical" evidence="5">
    <location>
        <begin position="145"/>
        <end position="163"/>
    </location>
</feature>
<dbReference type="EMBL" id="STGX01000019">
    <property type="protein sequence ID" value="THV24423.1"/>
    <property type="molecule type" value="Genomic_DNA"/>
</dbReference>
<comment type="caution">
    <text evidence="7">The sequence shown here is derived from an EMBL/GenBank/DDBJ whole genome shotgun (WGS) entry which is preliminary data.</text>
</comment>
<keyword evidence="8" id="KW-1185">Reference proteome</keyword>
<dbReference type="Pfam" id="PF07690">
    <property type="entry name" value="MFS_1"/>
    <property type="match status" value="1"/>
</dbReference>
<dbReference type="InterPro" id="IPR036259">
    <property type="entry name" value="MFS_trans_sf"/>
</dbReference>
<proteinExistence type="predicted"/>
<evidence type="ECO:0000313" key="7">
    <source>
        <dbReference type="EMBL" id="THV24423.1"/>
    </source>
</evidence>
<feature type="transmembrane region" description="Helical" evidence="5">
    <location>
        <begin position="281"/>
        <end position="303"/>
    </location>
</feature>
<keyword evidence="4 5" id="KW-0472">Membrane</keyword>
<dbReference type="GO" id="GO:0005886">
    <property type="term" value="C:plasma membrane"/>
    <property type="evidence" value="ECO:0007669"/>
    <property type="project" value="UniProtKB-SubCell"/>
</dbReference>
<gene>
    <name evidence="7" type="ORF">E9998_21635</name>
</gene>
<dbReference type="InterPro" id="IPR011701">
    <property type="entry name" value="MFS"/>
</dbReference>
<feature type="transmembrane region" description="Helical" evidence="5">
    <location>
        <begin position="112"/>
        <end position="133"/>
    </location>
</feature>
<dbReference type="Gene3D" id="1.20.1250.20">
    <property type="entry name" value="MFS general substrate transporter like domains"/>
    <property type="match status" value="1"/>
</dbReference>
<evidence type="ECO:0000256" key="3">
    <source>
        <dbReference type="ARBA" id="ARBA00022989"/>
    </source>
</evidence>
<name>A0A4S8P2Z2_9ACTN</name>
<feature type="domain" description="Major facilitator superfamily (MFS) profile" evidence="6">
    <location>
        <begin position="216"/>
        <end position="395"/>
    </location>
</feature>
<feature type="transmembrane region" description="Helical" evidence="5">
    <location>
        <begin position="251"/>
        <end position="269"/>
    </location>
</feature>
<dbReference type="Proteomes" id="UP000305792">
    <property type="component" value="Unassembled WGS sequence"/>
</dbReference>
<protein>
    <submittedName>
        <fullName evidence="7">MFS transporter</fullName>
    </submittedName>
</protein>
<evidence type="ECO:0000256" key="5">
    <source>
        <dbReference type="SAM" id="Phobius"/>
    </source>
</evidence>
<dbReference type="PANTHER" id="PTHR23534">
    <property type="entry name" value="MFS PERMEASE"/>
    <property type="match status" value="1"/>
</dbReference>
<feature type="transmembrane region" description="Helical" evidence="5">
    <location>
        <begin position="309"/>
        <end position="336"/>
    </location>
</feature>
<reference evidence="7 8" key="1">
    <citation type="journal article" date="2018" name="Int. J. Syst. Evol. Microbiol.">
        <title>Glycomyces paridis sp. nov., isolated from the medicinal plant Paris polyphylla.</title>
        <authorList>
            <person name="Fang X.M."/>
            <person name="Bai J.L."/>
            <person name="Su J."/>
            <person name="Zhao L.L."/>
            <person name="Liu H.Y."/>
            <person name="Ma B.P."/>
            <person name="Zhang Y.Q."/>
            <person name="Yu L.Y."/>
        </authorList>
    </citation>
    <scope>NUCLEOTIDE SEQUENCE [LARGE SCALE GENOMIC DNA]</scope>
    <source>
        <strain evidence="7 8">CPCC 204357</strain>
    </source>
</reference>
<dbReference type="RefSeq" id="WP_136531774.1">
    <property type="nucleotide sequence ID" value="NZ_STGX01000019.1"/>
</dbReference>
<feature type="transmembrane region" description="Helical" evidence="5">
    <location>
        <begin position="85"/>
        <end position="106"/>
    </location>
</feature>
<feature type="transmembrane region" description="Helical" evidence="5">
    <location>
        <begin position="223"/>
        <end position="245"/>
    </location>
</feature>
<keyword evidence="3 5" id="KW-1133">Transmembrane helix</keyword>
<feature type="transmembrane region" description="Helical" evidence="5">
    <location>
        <begin position="25"/>
        <end position="47"/>
    </location>
</feature>
<evidence type="ECO:0000256" key="1">
    <source>
        <dbReference type="ARBA" id="ARBA00004651"/>
    </source>
</evidence>
<dbReference type="AlphaFoldDB" id="A0A4S8P2Z2"/>
<feature type="transmembrane region" description="Helical" evidence="5">
    <location>
        <begin position="53"/>
        <end position="73"/>
    </location>
</feature>
<feature type="transmembrane region" description="Helical" evidence="5">
    <location>
        <begin position="183"/>
        <end position="202"/>
    </location>
</feature>
<dbReference type="SUPFAM" id="SSF103473">
    <property type="entry name" value="MFS general substrate transporter"/>
    <property type="match status" value="1"/>
</dbReference>
<evidence type="ECO:0000256" key="2">
    <source>
        <dbReference type="ARBA" id="ARBA00022692"/>
    </source>
</evidence>
<dbReference type="OrthoDB" id="9776171at2"/>
<evidence type="ECO:0000259" key="6">
    <source>
        <dbReference type="PROSITE" id="PS50850"/>
    </source>
</evidence>
<dbReference type="InterPro" id="IPR020846">
    <property type="entry name" value="MFS_dom"/>
</dbReference>
<organism evidence="7 8">
    <name type="scientific">Glycomyces paridis</name>
    <dbReference type="NCBI Taxonomy" id="2126555"/>
    <lineage>
        <taxon>Bacteria</taxon>
        <taxon>Bacillati</taxon>
        <taxon>Actinomycetota</taxon>
        <taxon>Actinomycetes</taxon>
        <taxon>Glycomycetales</taxon>
        <taxon>Glycomycetaceae</taxon>
        <taxon>Glycomyces</taxon>
    </lineage>
</organism>
<evidence type="ECO:0000256" key="4">
    <source>
        <dbReference type="ARBA" id="ARBA00023136"/>
    </source>
</evidence>
<accession>A0A4S8P2Z2</accession>
<keyword evidence="2 5" id="KW-0812">Transmembrane</keyword>
<dbReference type="PROSITE" id="PS50850">
    <property type="entry name" value="MFS"/>
    <property type="match status" value="1"/>
</dbReference>
<sequence>MAVNTIAAAPGRSTLRTPAMRTLRAAVVVGGFAQSLTGAAGALLAVAVTGSQAAAGLPATATVAGAGAAAALSSQLVASLGRRRALSSGAGVAVAGSAAVAAGATASTLAPVLVGCALLGAGTAMVMLCRYAAAETVPEALRPRAMASVLGATTIGAVAGPNLLAPASAAAASLGLPGLSGPFVFGALAFACTAALLAAGLGDEKPAPAPPTNAAGAASPLPGLLVLGLSNLVMVGVMTMAPLQIEHRHGGGLVAIGLVVSAHIAGMFAPSTLSGRLVHRLGAAPTAMIAGTSMTAACALAALGASSPWTLGAAMTILGVTWNLGLVSGSAMLTAAVPPAARLKREGAGEVAMSIAAATGSLACGPLAAQAGYPLLALTGAATALLIPTALTLHR</sequence>